<evidence type="ECO:0000313" key="9">
    <source>
        <dbReference type="Proteomes" id="UP001209681"/>
    </source>
</evidence>
<dbReference type="PANTHER" id="PTHR43705:SF1">
    <property type="entry name" value="HYDROXYACYLGLUTATHIONE HYDROLASE GLOB"/>
    <property type="match status" value="1"/>
</dbReference>
<feature type="domain" description="Metallo-beta-lactamase" evidence="7">
    <location>
        <begin position="11"/>
        <end position="154"/>
    </location>
</feature>
<dbReference type="SMART" id="SM00849">
    <property type="entry name" value="Lactamase_B"/>
    <property type="match status" value="1"/>
</dbReference>
<dbReference type="RefSeq" id="WP_265423431.1">
    <property type="nucleotide sequence ID" value="NZ_JAPFPW010000001.1"/>
</dbReference>
<dbReference type="InterPro" id="IPR036866">
    <property type="entry name" value="RibonucZ/Hydroxyglut_hydro"/>
</dbReference>
<dbReference type="EMBL" id="JAPFPW010000001">
    <property type="protein sequence ID" value="MCW7752564.1"/>
    <property type="molecule type" value="Genomic_DNA"/>
</dbReference>
<dbReference type="Gene3D" id="3.60.15.10">
    <property type="entry name" value="Ribonuclease Z/Hydroxyacylglutathione hydrolase-like"/>
    <property type="match status" value="1"/>
</dbReference>
<evidence type="ECO:0000256" key="6">
    <source>
        <dbReference type="ARBA" id="ARBA00031044"/>
    </source>
</evidence>
<evidence type="ECO:0000256" key="2">
    <source>
        <dbReference type="ARBA" id="ARBA00011917"/>
    </source>
</evidence>
<protein>
    <recommendedName>
        <fullName evidence="2">hydroxyacylglutathione hydrolase</fullName>
        <ecNumber evidence="2">3.1.2.6</ecNumber>
    </recommendedName>
    <alternativeName>
        <fullName evidence="6">Glyoxalase II</fullName>
    </alternativeName>
</protein>
<dbReference type="EC" id="3.1.2.6" evidence="2"/>
<evidence type="ECO:0000256" key="5">
    <source>
        <dbReference type="ARBA" id="ARBA00022833"/>
    </source>
</evidence>
<evidence type="ECO:0000256" key="4">
    <source>
        <dbReference type="ARBA" id="ARBA00022801"/>
    </source>
</evidence>
<dbReference type="Proteomes" id="UP001209681">
    <property type="component" value="Unassembled WGS sequence"/>
</dbReference>
<name>A0ABT3N546_9BACT</name>
<keyword evidence="5" id="KW-0862">Zinc</keyword>
<dbReference type="InterPro" id="IPR050110">
    <property type="entry name" value="Glyoxalase_II_hydrolase"/>
</dbReference>
<reference evidence="8 9" key="1">
    <citation type="submission" date="2022-11" db="EMBL/GenBank/DDBJ databases">
        <title>Desulfobotulus tamanensis H1 sp. nov. - anaerobic, alkaliphilic, sulphate reducing bacterium isolated from terrestrial mud volcano.</title>
        <authorList>
            <person name="Frolova A."/>
            <person name="Merkel A.Y."/>
            <person name="Slobodkin A.I."/>
        </authorList>
    </citation>
    <scope>NUCLEOTIDE SEQUENCE [LARGE SCALE GENOMIC DNA]</scope>
    <source>
        <strain evidence="8 9">H1</strain>
    </source>
</reference>
<dbReference type="Pfam" id="PF00753">
    <property type="entry name" value="Lactamase_B"/>
    <property type="match status" value="2"/>
</dbReference>
<evidence type="ECO:0000256" key="3">
    <source>
        <dbReference type="ARBA" id="ARBA00022723"/>
    </source>
</evidence>
<accession>A0ABT3N546</accession>
<keyword evidence="9" id="KW-1185">Reference proteome</keyword>
<proteinExistence type="predicted"/>
<dbReference type="PANTHER" id="PTHR43705">
    <property type="entry name" value="HYDROXYACYLGLUTATHIONE HYDROLASE"/>
    <property type="match status" value="1"/>
</dbReference>
<organism evidence="8 9">
    <name type="scientific">Desulfobotulus pelophilus</name>
    <dbReference type="NCBI Taxonomy" id="2823377"/>
    <lineage>
        <taxon>Bacteria</taxon>
        <taxon>Pseudomonadati</taxon>
        <taxon>Thermodesulfobacteriota</taxon>
        <taxon>Desulfobacteria</taxon>
        <taxon>Desulfobacterales</taxon>
        <taxon>Desulfobacteraceae</taxon>
        <taxon>Desulfobotulus</taxon>
    </lineage>
</organism>
<sequence length="232" mass="25449">MHVHQFRYNSDNLAYLVESGGEALVIDGGATDGIMRVIAERGLHLVGITHTHDHPDHVQGSRILCEQSGASLIHHLDLLADGGCALGGGRVLVLPTPGHTMDSVCFRAGNALISGDTLFNGTVGNCFSGDLDAFFESMERLMSLPPETRVYAGHDYLREAVAFARSIEPDNPFLEAFLAAWNPEHVLSTLADEMRVNPYLRYGDPVMKGLLQKRGLPVDTPLRCWYSLMEVY</sequence>
<keyword evidence="4" id="KW-0378">Hydrolase</keyword>
<dbReference type="Pfam" id="PF16123">
    <property type="entry name" value="HAGH_C"/>
    <property type="match status" value="1"/>
</dbReference>
<comment type="caution">
    <text evidence="8">The sequence shown here is derived from an EMBL/GenBank/DDBJ whole genome shotgun (WGS) entry which is preliminary data.</text>
</comment>
<keyword evidence="3" id="KW-0479">Metal-binding</keyword>
<gene>
    <name evidence="8" type="ORF">OOT00_01035</name>
</gene>
<evidence type="ECO:0000259" key="7">
    <source>
        <dbReference type="SMART" id="SM00849"/>
    </source>
</evidence>
<comment type="pathway">
    <text evidence="1">Secondary metabolite metabolism; methylglyoxal degradation; (R)-lactate from methylglyoxal: step 2/2.</text>
</comment>
<dbReference type="SUPFAM" id="SSF56281">
    <property type="entry name" value="Metallo-hydrolase/oxidoreductase"/>
    <property type="match status" value="1"/>
</dbReference>
<evidence type="ECO:0000313" key="8">
    <source>
        <dbReference type="EMBL" id="MCW7752564.1"/>
    </source>
</evidence>
<evidence type="ECO:0000256" key="1">
    <source>
        <dbReference type="ARBA" id="ARBA00004963"/>
    </source>
</evidence>
<dbReference type="InterPro" id="IPR032282">
    <property type="entry name" value="HAGH_C"/>
</dbReference>
<dbReference type="InterPro" id="IPR001279">
    <property type="entry name" value="Metallo-B-lactamas"/>
</dbReference>